<dbReference type="RefSeq" id="WP_092450910.1">
    <property type="nucleotide sequence ID" value="NZ_FOJI01000002.1"/>
</dbReference>
<evidence type="ECO:0008006" key="3">
    <source>
        <dbReference type="Google" id="ProtNLM"/>
    </source>
</evidence>
<keyword evidence="2" id="KW-1185">Reference proteome</keyword>
<dbReference type="AlphaFoldDB" id="A0A1I0N5J1"/>
<gene>
    <name evidence="1" type="ORF">SAMN05421659_102391</name>
</gene>
<dbReference type="Proteomes" id="UP000199701">
    <property type="component" value="Unassembled WGS sequence"/>
</dbReference>
<reference evidence="1 2" key="1">
    <citation type="submission" date="2016-10" db="EMBL/GenBank/DDBJ databases">
        <authorList>
            <person name="de Groot N.N."/>
        </authorList>
    </citation>
    <scope>NUCLEOTIDE SEQUENCE [LARGE SCALE GENOMIC DNA]</scope>
    <source>
        <strain evidence="1 2">DSM 9179</strain>
    </source>
</reference>
<name>A0A1I0N5J1_9FIRM</name>
<organism evidence="1 2">
    <name type="scientific">[Clostridium] fimetarium</name>
    <dbReference type="NCBI Taxonomy" id="99656"/>
    <lineage>
        <taxon>Bacteria</taxon>
        <taxon>Bacillati</taxon>
        <taxon>Bacillota</taxon>
        <taxon>Clostridia</taxon>
        <taxon>Lachnospirales</taxon>
        <taxon>Lachnospiraceae</taxon>
    </lineage>
</organism>
<accession>A0A1I0N5J1</accession>
<dbReference type="EMBL" id="FOJI01000002">
    <property type="protein sequence ID" value="SEV96349.1"/>
    <property type="molecule type" value="Genomic_DNA"/>
</dbReference>
<proteinExistence type="predicted"/>
<evidence type="ECO:0000313" key="2">
    <source>
        <dbReference type="Proteomes" id="UP000199701"/>
    </source>
</evidence>
<evidence type="ECO:0000313" key="1">
    <source>
        <dbReference type="EMBL" id="SEV96349.1"/>
    </source>
</evidence>
<protein>
    <recommendedName>
        <fullName evidence="3">YokE-like PH domain-containing protein</fullName>
    </recommendedName>
</protein>
<sequence>MKNIIGSKEMIEILSRFLIEGEQLSYPIECNISKIGNKTLKAEAFVGLTEKDLLVSISFFDIQKQYKIVRFPFNNIENVSVKKSLILKCYIVTITFDEKIKDNIIVIKMSEKVKGDFKNQSENIRGLLDRISKYSK</sequence>